<keyword evidence="6" id="KW-1185">Reference proteome</keyword>
<dbReference type="Gene3D" id="3.30.572.10">
    <property type="entry name" value="Thymidylate synthase/dCMP hydroxymethylase domain"/>
    <property type="match status" value="1"/>
</dbReference>
<dbReference type="SUPFAM" id="SSF55831">
    <property type="entry name" value="Thymidylate synthase/dCMP hydroxymethylase"/>
    <property type="match status" value="1"/>
</dbReference>
<feature type="domain" description="Thymidylate synthase/dCMP hydroxymethylase" evidence="4">
    <location>
        <begin position="45"/>
        <end position="226"/>
    </location>
</feature>
<dbReference type="GO" id="GO:0006231">
    <property type="term" value="P:dTMP biosynthetic process"/>
    <property type="evidence" value="ECO:0007669"/>
    <property type="project" value="InterPro"/>
</dbReference>
<dbReference type="EMBL" id="JAPIVE010000001">
    <property type="protein sequence ID" value="MCX2522738.1"/>
    <property type="molecule type" value="Genomic_DNA"/>
</dbReference>
<dbReference type="PANTHER" id="PTHR11548:SF1">
    <property type="entry name" value="THYMIDYLATE SYNTHASE 1"/>
    <property type="match status" value="1"/>
</dbReference>
<dbReference type="RefSeq" id="WP_265895226.1">
    <property type="nucleotide sequence ID" value="NZ_JAPIVE010000001.1"/>
</dbReference>
<evidence type="ECO:0000313" key="6">
    <source>
        <dbReference type="Proteomes" id="UP001165678"/>
    </source>
</evidence>
<dbReference type="EC" id="2.1.1.45" evidence="1"/>
<dbReference type="AlphaFoldDB" id="A0AA41ZF45"/>
<evidence type="ECO:0000256" key="2">
    <source>
        <dbReference type="ARBA" id="ARBA00022603"/>
    </source>
</evidence>
<dbReference type="Pfam" id="PF00303">
    <property type="entry name" value="Thymidylat_synt"/>
    <property type="match status" value="1"/>
</dbReference>
<dbReference type="InterPro" id="IPR000398">
    <property type="entry name" value="Thymidylate_synthase"/>
</dbReference>
<accession>A0AA41ZF45</accession>
<dbReference type="GO" id="GO:0004799">
    <property type="term" value="F:thymidylate synthase activity"/>
    <property type="evidence" value="ECO:0007669"/>
    <property type="project" value="UniProtKB-EC"/>
</dbReference>
<dbReference type="GO" id="GO:0032259">
    <property type="term" value="P:methylation"/>
    <property type="evidence" value="ECO:0007669"/>
    <property type="project" value="UniProtKB-KW"/>
</dbReference>
<dbReference type="InterPro" id="IPR023451">
    <property type="entry name" value="Thymidate_synth/dCMP_Mease_dom"/>
</dbReference>
<keyword evidence="3" id="KW-0808">Transferase</keyword>
<organism evidence="5 6">
    <name type="scientific">Larsenimonas rhizosphaerae</name>
    <dbReference type="NCBI Taxonomy" id="2944682"/>
    <lineage>
        <taxon>Bacteria</taxon>
        <taxon>Pseudomonadati</taxon>
        <taxon>Pseudomonadota</taxon>
        <taxon>Gammaproteobacteria</taxon>
        <taxon>Oceanospirillales</taxon>
        <taxon>Halomonadaceae</taxon>
        <taxon>Larsenimonas</taxon>
    </lineage>
</organism>
<name>A0AA41ZF45_9GAMM</name>
<dbReference type="InterPro" id="IPR036926">
    <property type="entry name" value="Thymidate_synth/dCMP_Mease_sf"/>
</dbReference>
<evidence type="ECO:0000259" key="4">
    <source>
        <dbReference type="Pfam" id="PF00303"/>
    </source>
</evidence>
<evidence type="ECO:0000256" key="1">
    <source>
        <dbReference type="ARBA" id="ARBA00011947"/>
    </source>
</evidence>
<sequence>MKIYSGESVEKLYKMALEDSFKSQVISSSRIGDVFDLGPVCFELDSNVINFPLLQGRGLNPFFLFAEAAWVIDGRDELDILRYYLDGYGAYSDDGMKLNGAYGYRIKHSFGFDQLVSAIEELKKTPDSRRVVVSLYSPVDLKAASSSKDIPCNLSVLLKLRNGKLDMTVFNRSNDIYKGVPYNLFIFQFIQFYVAEALNVPLGVQRHVSDSLHLYKTDMESVKRIIDYGFYENVDDLKCRSGFSVYQDLVEGCSAINNRSYDDVTSPSLKSMFKAFQSFKQGDRNDLLSLSKSDDIIGLSVSDWLMVHYS</sequence>
<dbReference type="CDD" id="cd00351">
    <property type="entry name" value="TS_Pyrimidine_HMase"/>
    <property type="match status" value="1"/>
</dbReference>
<keyword evidence="2" id="KW-0489">Methyltransferase</keyword>
<protein>
    <recommendedName>
        <fullName evidence="1">thymidylate synthase</fullName>
        <ecNumber evidence="1">2.1.1.45</ecNumber>
    </recommendedName>
</protein>
<dbReference type="Proteomes" id="UP001165678">
    <property type="component" value="Unassembled WGS sequence"/>
</dbReference>
<dbReference type="InterPro" id="IPR045097">
    <property type="entry name" value="Thymidate_synth/dCMP_Mease"/>
</dbReference>
<comment type="caution">
    <text evidence="5">The sequence shown here is derived from an EMBL/GenBank/DDBJ whole genome shotgun (WGS) entry which is preliminary data.</text>
</comment>
<reference evidence="5" key="1">
    <citation type="submission" date="2022-11" db="EMBL/GenBank/DDBJ databases">
        <title>Larsenimonas rhizosphaerae sp. nov., isolated from a tidal mudflat.</title>
        <authorList>
            <person name="Lee S.D."/>
            <person name="Kim I.S."/>
        </authorList>
    </citation>
    <scope>NUCLEOTIDE SEQUENCE</scope>
    <source>
        <strain evidence="5">GH2-1</strain>
    </source>
</reference>
<dbReference type="PRINTS" id="PR00108">
    <property type="entry name" value="THYMDSNTHASE"/>
</dbReference>
<dbReference type="GO" id="GO:0005829">
    <property type="term" value="C:cytosol"/>
    <property type="evidence" value="ECO:0007669"/>
    <property type="project" value="TreeGrafter"/>
</dbReference>
<gene>
    <name evidence="5" type="ORF">OQ287_00600</name>
</gene>
<proteinExistence type="predicted"/>
<dbReference type="PANTHER" id="PTHR11548">
    <property type="entry name" value="THYMIDYLATE SYNTHASE 1"/>
    <property type="match status" value="1"/>
</dbReference>
<evidence type="ECO:0000256" key="3">
    <source>
        <dbReference type="ARBA" id="ARBA00022679"/>
    </source>
</evidence>
<evidence type="ECO:0000313" key="5">
    <source>
        <dbReference type="EMBL" id="MCX2522738.1"/>
    </source>
</evidence>